<accession>A0A8H7PKA6</accession>
<evidence type="ECO:0008006" key="3">
    <source>
        <dbReference type="Google" id="ProtNLM"/>
    </source>
</evidence>
<dbReference type="Proteomes" id="UP000612746">
    <property type="component" value="Unassembled WGS sequence"/>
</dbReference>
<evidence type="ECO:0000313" key="2">
    <source>
        <dbReference type="Proteomes" id="UP000612746"/>
    </source>
</evidence>
<organism evidence="1 2">
    <name type="scientific">Umbelopsis vinacea</name>
    <dbReference type="NCBI Taxonomy" id="44442"/>
    <lineage>
        <taxon>Eukaryota</taxon>
        <taxon>Fungi</taxon>
        <taxon>Fungi incertae sedis</taxon>
        <taxon>Mucoromycota</taxon>
        <taxon>Mucoromycotina</taxon>
        <taxon>Umbelopsidomycetes</taxon>
        <taxon>Umbelopsidales</taxon>
        <taxon>Umbelopsidaceae</taxon>
        <taxon>Umbelopsis</taxon>
    </lineage>
</organism>
<sequence length="856" mass="98642">MHSGAATASKPSLNQILYEVTSEKIMELQRQKDVLDRHYSGVLEKADASGKDLVQEIEILYQGIKEAPVQHKTNVNMESARLFIENVAKDSSTSEQLLRHWIDSFRKEMQYSTCKCTYSYIYGKSLRDELSETESPDLDSEFYVVSKDKKEQMTEREKTIKELEDRVFEAGQIKSDAFKAYLDKTFDTEEVKTKKVLDQSRKDTEEFCKNMLEEDMTVWELKYCVEGLLGCDLLNSEKQATLRQLKESEPYLQDLATLLSSRLKAVKYWNWPEKGVYVDVRRSMAGRYRAFLDEDIITALFLQYIGARFAAHIKGELSKMYSIDDGPISSRRAPRQGSGIESLRQTTHETNLLSVLPDSLDSQSDFAYEYNEGSNNTAVNIKNSLIHLLATEAQLHKVIKPDQPFTVVRTDMEWFGPSIEHESIKIVLQFLGVTDIWVDFMMRFLNVPMTFQKDVSEDVRIRRRGVPISHQLSALFGECILFMMEATVKKQTGIRLQRVHDDFWFWDSDQDKVVQAWRVMNEYASSVNLRFNTEKSGSAVVSNKDKSTASMAAFGPSPLPQARVWWGSLVFRADGRFQIDHALIEPHIEEMRQKLKTSKTVLSWVNVYNKYTAFFLRSFGSCAKVLGIQHLNQITECMQMIQKRVFHEQNGNALAALKKQFEIFQSTDILDMWAYWPLPAGGLGMKNYLMDIGALRETFIKVEHTDFTDLPKEDKMLWEEQEKTKETARKDLHISLEALEDVSSTWYSQRQVHLPQSFEQYCGLRETKHALWTTRFREVLEIVDLSPPVELDANMNTQLDSLGLSSDNDVTYAKRVISYYDNQLGKAFGSLEFLDMALIPKSLVQSLNKAKVQWDA</sequence>
<dbReference type="PANTHER" id="PTHR37015:SF2">
    <property type="entry name" value="REVERSE TRANSCRIPTASE DOMAIN-CONTAINING PROTEIN"/>
    <property type="match status" value="1"/>
</dbReference>
<keyword evidence="2" id="KW-1185">Reference proteome</keyword>
<reference evidence="1" key="1">
    <citation type="submission" date="2020-12" db="EMBL/GenBank/DDBJ databases">
        <title>Metabolic potential, ecology and presence of endohyphal bacteria is reflected in genomic diversity of Mucoromycotina.</title>
        <authorList>
            <person name="Muszewska A."/>
            <person name="Okrasinska A."/>
            <person name="Steczkiewicz K."/>
            <person name="Drgas O."/>
            <person name="Orlowska M."/>
            <person name="Perlinska-Lenart U."/>
            <person name="Aleksandrzak-Piekarczyk T."/>
            <person name="Szatraj K."/>
            <person name="Zielenkiewicz U."/>
            <person name="Pilsyk S."/>
            <person name="Malc E."/>
            <person name="Mieczkowski P."/>
            <person name="Kruszewska J.S."/>
            <person name="Biernat P."/>
            <person name="Pawlowska J."/>
        </authorList>
    </citation>
    <scope>NUCLEOTIDE SEQUENCE</scope>
    <source>
        <strain evidence="1">WA0000051536</strain>
    </source>
</reference>
<gene>
    <name evidence="1" type="ORF">INT44_007763</name>
</gene>
<dbReference type="OrthoDB" id="74545at2759"/>
<name>A0A8H7PKA6_9FUNG</name>
<dbReference type="PANTHER" id="PTHR37015">
    <property type="entry name" value="REVERSE TRANSCRIPTASE DOMAIN-CONTAINING PROTEIN"/>
    <property type="match status" value="1"/>
</dbReference>
<evidence type="ECO:0000313" key="1">
    <source>
        <dbReference type="EMBL" id="KAG2175275.1"/>
    </source>
</evidence>
<comment type="caution">
    <text evidence="1">The sequence shown here is derived from an EMBL/GenBank/DDBJ whole genome shotgun (WGS) entry which is preliminary data.</text>
</comment>
<protein>
    <recommendedName>
        <fullName evidence="3">Reverse transcriptase domain-containing protein</fullName>
    </recommendedName>
</protein>
<proteinExistence type="predicted"/>
<dbReference type="EMBL" id="JAEPRA010000015">
    <property type="protein sequence ID" value="KAG2175275.1"/>
    <property type="molecule type" value="Genomic_DNA"/>
</dbReference>
<dbReference type="AlphaFoldDB" id="A0A8H7PKA6"/>